<dbReference type="SUPFAM" id="SSF48576">
    <property type="entry name" value="Terpenoid synthases"/>
    <property type="match status" value="1"/>
</dbReference>
<dbReference type="OrthoDB" id="6921389at2759"/>
<comment type="caution">
    <text evidence="6">The sequence shown here is derived from an EMBL/GenBank/DDBJ whole genome shotgun (WGS) entry which is preliminary data.</text>
</comment>
<dbReference type="InterPro" id="IPR000092">
    <property type="entry name" value="Polyprenyl_synt"/>
</dbReference>
<organism evidence="6 7">
    <name type="scientific">Adiantum capillus-veneris</name>
    <name type="common">Maidenhair fern</name>
    <dbReference type="NCBI Taxonomy" id="13818"/>
    <lineage>
        <taxon>Eukaryota</taxon>
        <taxon>Viridiplantae</taxon>
        <taxon>Streptophyta</taxon>
        <taxon>Embryophyta</taxon>
        <taxon>Tracheophyta</taxon>
        <taxon>Polypodiopsida</taxon>
        <taxon>Polypodiidae</taxon>
        <taxon>Polypodiales</taxon>
        <taxon>Pteridineae</taxon>
        <taxon>Pteridaceae</taxon>
        <taxon>Vittarioideae</taxon>
        <taxon>Adiantum</taxon>
    </lineage>
</organism>
<reference evidence="6" key="1">
    <citation type="submission" date="2021-01" db="EMBL/GenBank/DDBJ databases">
        <title>Adiantum capillus-veneris genome.</title>
        <authorList>
            <person name="Fang Y."/>
            <person name="Liao Q."/>
        </authorList>
    </citation>
    <scope>NUCLEOTIDE SEQUENCE</scope>
    <source>
        <strain evidence="6">H3</strain>
        <tissue evidence="6">Leaf</tissue>
    </source>
</reference>
<keyword evidence="4" id="KW-0460">Magnesium</keyword>
<protein>
    <recommendedName>
        <fullName evidence="8">Geranylgeranyl diphosphate synthase</fullName>
    </recommendedName>
</protein>
<dbReference type="Gene3D" id="1.10.600.10">
    <property type="entry name" value="Farnesyl Diphosphate Synthase"/>
    <property type="match status" value="1"/>
</dbReference>
<dbReference type="GO" id="GO:0004659">
    <property type="term" value="F:prenyltransferase activity"/>
    <property type="evidence" value="ECO:0007669"/>
    <property type="project" value="InterPro"/>
</dbReference>
<evidence type="ECO:0000256" key="4">
    <source>
        <dbReference type="ARBA" id="ARBA00022842"/>
    </source>
</evidence>
<sequence length="384" mass="41532">MMASLIKSVGFLGTYSIAASRLGHGCSLQRKHATMAMAVSTDRADEVRFDLSTFLETKKTSIASALDHAIVVQRPASIYESMRYSVFADSSRVCPLLCISACELVGGSSDLAMPTACALEMVHTASFIHDDLPCMDDDELRRGKAANHKVFGEDLAILAGDALYALGVEHVAVNSKGVCPDKLLQVISELGKAVGSEGMVAGQYLELASNENDEELTFEALQDIHLQKTAAYAECSTVCGAILGGADEEQIQSLRQYGRALGLLYEVVVDMTEQQSKDSSKSPSSYIKVLGLDKCKEYGKRLRSEAKSYLSGFDAKKALPLLCFVDQLADRVGYSFVLQCGDMKLVDWKAAGHESSITYFEIPTSPNFGTYGTGSQLTILYLTL</sequence>
<keyword evidence="7" id="KW-1185">Reference proteome</keyword>
<dbReference type="Proteomes" id="UP000886520">
    <property type="component" value="Chromosome 2"/>
</dbReference>
<dbReference type="PANTHER" id="PTHR43281:SF5">
    <property type="entry name" value="HETERODIMERIC GERANYLGERANYL PYROPHOSPHATE SYNTHASE SMALL SUBUNIT, CHLOROPLASTIC"/>
    <property type="match status" value="1"/>
</dbReference>
<evidence type="ECO:0000256" key="2">
    <source>
        <dbReference type="ARBA" id="ARBA00006706"/>
    </source>
</evidence>
<dbReference type="GO" id="GO:0005737">
    <property type="term" value="C:cytoplasm"/>
    <property type="evidence" value="ECO:0007669"/>
    <property type="project" value="UniProtKB-ARBA"/>
</dbReference>
<dbReference type="AlphaFoldDB" id="A0A9D4ZQL0"/>
<evidence type="ECO:0000256" key="5">
    <source>
        <dbReference type="RuleBase" id="RU004466"/>
    </source>
</evidence>
<name>A0A9D4ZQL0_ADICA</name>
<evidence type="ECO:0000313" key="7">
    <source>
        <dbReference type="Proteomes" id="UP000886520"/>
    </source>
</evidence>
<dbReference type="FunFam" id="1.10.600.10:FF:000001">
    <property type="entry name" value="Geranylgeranyl diphosphate synthase"/>
    <property type="match status" value="1"/>
</dbReference>
<evidence type="ECO:0000256" key="1">
    <source>
        <dbReference type="ARBA" id="ARBA00001946"/>
    </source>
</evidence>
<dbReference type="InterPro" id="IPR008949">
    <property type="entry name" value="Isoprenoid_synthase_dom_sf"/>
</dbReference>
<dbReference type="Pfam" id="PF00348">
    <property type="entry name" value="polyprenyl_synt"/>
    <property type="match status" value="1"/>
</dbReference>
<dbReference type="GO" id="GO:0008299">
    <property type="term" value="P:isoprenoid biosynthetic process"/>
    <property type="evidence" value="ECO:0007669"/>
    <property type="project" value="InterPro"/>
</dbReference>
<evidence type="ECO:0000256" key="3">
    <source>
        <dbReference type="ARBA" id="ARBA00022723"/>
    </source>
</evidence>
<keyword evidence="5" id="KW-0808">Transferase</keyword>
<evidence type="ECO:0008006" key="8">
    <source>
        <dbReference type="Google" id="ProtNLM"/>
    </source>
</evidence>
<keyword evidence="3" id="KW-0479">Metal-binding</keyword>
<accession>A0A9D4ZQL0</accession>
<dbReference type="PANTHER" id="PTHR43281">
    <property type="entry name" value="FARNESYL DIPHOSPHATE SYNTHASE"/>
    <property type="match status" value="1"/>
</dbReference>
<proteinExistence type="inferred from homology"/>
<comment type="cofactor">
    <cofactor evidence="1">
        <name>Mg(2+)</name>
        <dbReference type="ChEBI" id="CHEBI:18420"/>
    </cofactor>
</comment>
<evidence type="ECO:0000313" key="6">
    <source>
        <dbReference type="EMBL" id="KAI5082256.1"/>
    </source>
</evidence>
<dbReference type="GO" id="GO:0046872">
    <property type="term" value="F:metal ion binding"/>
    <property type="evidence" value="ECO:0007669"/>
    <property type="project" value="UniProtKB-KW"/>
</dbReference>
<dbReference type="CDD" id="cd00685">
    <property type="entry name" value="Trans_IPPS_HT"/>
    <property type="match status" value="1"/>
</dbReference>
<gene>
    <name evidence="6" type="ORF">GOP47_0001999</name>
</gene>
<dbReference type="EMBL" id="JABFUD020000003">
    <property type="protein sequence ID" value="KAI5082256.1"/>
    <property type="molecule type" value="Genomic_DNA"/>
</dbReference>
<comment type="similarity">
    <text evidence="2 5">Belongs to the FPP/GGPP synthase family.</text>
</comment>